<feature type="repeat" description="TPR" evidence="3">
    <location>
        <begin position="587"/>
        <end position="620"/>
    </location>
</feature>
<dbReference type="SUPFAM" id="SSF48452">
    <property type="entry name" value="TPR-like"/>
    <property type="match status" value="1"/>
</dbReference>
<dbReference type="SMART" id="SM00028">
    <property type="entry name" value="TPR"/>
    <property type="match status" value="5"/>
</dbReference>
<comment type="caution">
    <text evidence="4">The sequence shown here is derived from an EMBL/GenBank/DDBJ whole genome shotgun (WGS) entry which is preliminary data.</text>
</comment>
<feature type="repeat" description="TPR" evidence="3">
    <location>
        <begin position="423"/>
        <end position="456"/>
    </location>
</feature>
<dbReference type="OrthoDB" id="9991865at2759"/>
<dbReference type="Pfam" id="PF13181">
    <property type="entry name" value="TPR_8"/>
    <property type="match status" value="1"/>
</dbReference>
<evidence type="ECO:0000313" key="5">
    <source>
        <dbReference type="Proteomes" id="UP000663852"/>
    </source>
</evidence>
<evidence type="ECO:0000313" key="4">
    <source>
        <dbReference type="EMBL" id="CAF1127625.1"/>
    </source>
</evidence>
<reference evidence="4" key="1">
    <citation type="submission" date="2021-02" db="EMBL/GenBank/DDBJ databases">
        <authorList>
            <person name="Nowell W R."/>
        </authorList>
    </citation>
    <scope>NUCLEOTIDE SEQUENCE</scope>
</reference>
<protein>
    <submittedName>
        <fullName evidence="4">Uncharacterized protein</fullName>
    </submittedName>
</protein>
<evidence type="ECO:0000256" key="3">
    <source>
        <dbReference type="PROSITE-ProRule" id="PRU00339"/>
    </source>
</evidence>
<gene>
    <name evidence="4" type="ORF">EDS130_LOCUS21400</name>
</gene>
<dbReference type="Gene3D" id="3.90.176.10">
    <property type="entry name" value="Toxin ADP-ribosyltransferase, Chain A, domain 1"/>
    <property type="match status" value="1"/>
</dbReference>
<keyword evidence="2 3" id="KW-0802">TPR repeat</keyword>
<dbReference type="Proteomes" id="UP000663852">
    <property type="component" value="Unassembled WGS sequence"/>
</dbReference>
<dbReference type="InterPro" id="IPR019734">
    <property type="entry name" value="TPR_rpt"/>
</dbReference>
<name>A0A814R4C0_ADIRI</name>
<dbReference type="PROSITE" id="PS50005">
    <property type="entry name" value="TPR"/>
    <property type="match status" value="2"/>
</dbReference>
<dbReference type="PROSITE" id="PS51996">
    <property type="entry name" value="TR_MART"/>
    <property type="match status" value="1"/>
</dbReference>
<evidence type="ECO:0000256" key="1">
    <source>
        <dbReference type="ARBA" id="ARBA00022737"/>
    </source>
</evidence>
<dbReference type="InterPro" id="IPR011990">
    <property type="entry name" value="TPR-like_helical_dom_sf"/>
</dbReference>
<dbReference type="Gene3D" id="1.25.40.10">
    <property type="entry name" value="Tetratricopeptide repeat domain"/>
    <property type="match status" value="2"/>
</dbReference>
<dbReference type="Pfam" id="PF13424">
    <property type="entry name" value="TPR_12"/>
    <property type="match status" value="2"/>
</dbReference>
<accession>A0A814R4C0</accession>
<evidence type="ECO:0000256" key="2">
    <source>
        <dbReference type="ARBA" id="ARBA00022803"/>
    </source>
</evidence>
<organism evidence="4 5">
    <name type="scientific">Adineta ricciae</name>
    <name type="common">Rotifer</name>
    <dbReference type="NCBI Taxonomy" id="249248"/>
    <lineage>
        <taxon>Eukaryota</taxon>
        <taxon>Metazoa</taxon>
        <taxon>Spiralia</taxon>
        <taxon>Gnathifera</taxon>
        <taxon>Rotifera</taxon>
        <taxon>Eurotatoria</taxon>
        <taxon>Bdelloidea</taxon>
        <taxon>Adinetida</taxon>
        <taxon>Adinetidae</taxon>
        <taxon>Adineta</taxon>
    </lineage>
</organism>
<keyword evidence="1" id="KW-0677">Repeat</keyword>
<dbReference type="PANTHER" id="PTHR45641:SF19">
    <property type="entry name" value="NEPHROCYSTIN-3"/>
    <property type="match status" value="1"/>
</dbReference>
<dbReference type="PANTHER" id="PTHR45641">
    <property type="entry name" value="TETRATRICOPEPTIDE REPEAT PROTEIN (AFU_ORTHOLOGUE AFUA_6G03870)"/>
    <property type="match status" value="1"/>
</dbReference>
<dbReference type="EMBL" id="CAJNOJ010000108">
    <property type="protein sequence ID" value="CAF1127625.1"/>
    <property type="molecule type" value="Genomic_DNA"/>
</dbReference>
<proteinExistence type="predicted"/>
<sequence length="688" mass="81045">MENSKKLTNCRLRRSVLMREGISLLVIKDRTEFEMKILDYGKIHQYLIFHCENFLQCIKYFKKASSQHCIILLFINFSNDQIQTMLSQLHSYRQLQAILTLQLQKDKANVENENRIETKPSKTLENHLKLIQNFDQWDSLCSNLQNLISTTEKHINDTGLISTCNSAEKALRNLKHDLGAFVWTHTFRVLFINMPHNSKEAKFQMLRECRKCFYHQPSQLKEIDEFQRNYRSCDAIKWYTKPGFLSSLVNKTLRSNNVHALYTFRYFIFDLCESLALIRYRDLKPFFVYRGTILHRDEVEQLKVDSTVSSNGFFSSTYSRQIALAFADSDRDRSRTDPYQFILFQINVDLHLTPDLIGADIRQQSFIVDEEEFLFDLGTTFVITEIFYGDLDHLWHIQMTGSNEAAQRSREYDAYMHQRLSETNATILYGRVLAHISEYSLAVQHFQRLLRKLPVNHEDRPNIHYQLARMYRFLGKHQQAIHYFKCAKLLYRRLLPQHSYEYGTVLAGLGTVYMELNDSKNALVVLEQATFYYNCDSNNYNTETIFHFNRLSYAYYLEKQYDRALELNYKTLIFYKSKMPTDHPGHAQTYHNLGLVQRAMGMVNEALVSFKEALRMREVLLAPTHPYVARTCYQIGLLFEECKDYSLAYEFASKALRIQQLKLPSDHSELVLSNELVERLSILNNMTV</sequence>
<dbReference type="AlphaFoldDB" id="A0A814R4C0"/>
<dbReference type="SUPFAM" id="SSF56399">
    <property type="entry name" value="ADP-ribosylation"/>
    <property type="match status" value="1"/>
</dbReference>